<dbReference type="EMBL" id="JAMLJN010000002">
    <property type="protein sequence ID" value="MCL9769402.1"/>
    <property type="molecule type" value="Genomic_DNA"/>
</dbReference>
<accession>A0ABT0TEK8</accession>
<keyword evidence="2" id="KW-1185">Reference proteome</keyword>
<evidence type="ECO:0008006" key="3">
    <source>
        <dbReference type="Google" id="ProtNLM"/>
    </source>
</evidence>
<dbReference type="Proteomes" id="UP001203342">
    <property type="component" value="Unassembled WGS sequence"/>
</dbReference>
<dbReference type="RefSeq" id="WP_250580188.1">
    <property type="nucleotide sequence ID" value="NZ_JAMLJN010000002.1"/>
</dbReference>
<evidence type="ECO:0000313" key="1">
    <source>
        <dbReference type="EMBL" id="MCL9769402.1"/>
    </source>
</evidence>
<protein>
    <recommendedName>
        <fullName evidence="3">Lipoprotein</fullName>
    </recommendedName>
</protein>
<evidence type="ECO:0000313" key="2">
    <source>
        <dbReference type="Proteomes" id="UP001203342"/>
    </source>
</evidence>
<comment type="caution">
    <text evidence="1">The sequence shown here is derived from an EMBL/GenBank/DDBJ whole genome shotgun (WGS) entry which is preliminary data.</text>
</comment>
<gene>
    <name evidence="1" type="ORF">NAT47_03140</name>
</gene>
<organism evidence="1 2">
    <name type="scientific">Flavobacterium fragile</name>
    <dbReference type="NCBI Taxonomy" id="2949085"/>
    <lineage>
        <taxon>Bacteria</taxon>
        <taxon>Pseudomonadati</taxon>
        <taxon>Bacteroidota</taxon>
        <taxon>Flavobacteriia</taxon>
        <taxon>Flavobacteriales</taxon>
        <taxon>Flavobacteriaceae</taxon>
        <taxon>Flavobacterium</taxon>
    </lineage>
</organism>
<sequence>MNMTNTVRNKKIAVLLLLSFIFIKCNTYKMEMHLKGGKSQAIENCIIDYYHTNKKYIKEYDSFYIRFMDDKKSNFYHINILPQRNKISIRKKHNIGSIVTDEFFPTNYKHYNYKLFIWYDEDKALQRDVLDALDKNKLLDSIWLRYDLGIYKDDWDNPGKYPYPPTVSIDETIEGVDYLICKNKIKNYRKKRKGVFRPYDNNLPKPKCN</sequence>
<name>A0ABT0TEK8_9FLAO</name>
<proteinExistence type="predicted"/>
<reference evidence="1 2" key="1">
    <citation type="submission" date="2022-05" db="EMBL/GenBank/DDBJ databases">
        <title>Flavobacterium sp., isolated from activated sludge.</title>
        <authorList>
            <person name="Ran Q."/>
        </authorList>
    </citation>
    <scope>NUCLEOTIDE SEQUENCE [LARGE SCALE GENOMIC DNA]</scope>
    <source>
        <strain evidence="1 2">HXWNR69</strain>
    </source>
</reference>